<reference evidence="7" key="2">
    <citation type="submission" date="2023-06" db="EMBL/GenBank/DDBJ databases">
        <authorList>
            <person name="Swenson N.G."/>
            <person name="Wegrzyn J.L."/>
            <person name="Mcevoy S.L."/>
        </authorList>
    </citation>
    <scope>NUCLEOTIDE SEQUENCE</scope>
    <source>
        <strain evidence="7">NS2018</strain>
        <tissue evidence="7">Leaf</tissue>
    </source>
</reference>
<evidence type="ECO:0000256" key="3">
    <source>
        <dbReference type="ARBA" id="ARBA00022722"/>
    </source>
</evidence>
<reference evidence="7" key="1">
    <citation type="journal article" date="2022" name="Plant J.">
        <title>Strategies of tolerance reflected in two North American maple genomes.</title>
        <authorList>
            <person name="McEvoy S.L."/>
            <person name="Sezen U.U."/>
            <person name="Trouern-Trend A."/>
            <person name="McMahon S.M."/>
            <person name="Schaberg P.G."/>
            <person name="Yang J."/>
            <person name="Wegrzyn J.L."/>
            <person name="Swenson N.G."/>
        </authorList>
    </citation>
    <scope>NUCLEOTIDE SEQUENCE</scope>
    <source>
        <strain evidence="7">NS2018</strain>
    </source>
</reference>
<comment type="similarity">
    <text evidence="1">Belongs to the 5'-3' exonuclease family. XRN2/RAT1 subfamily.</text>
</comment>
<dbReference type="FunFam" id="3.40.50.12390:FF:000003">
    <property type="entry name" value="5'-3' exoribonuclease"/>
    <property type="match status" value="1"/>
</dbReference>
<protein>
    <recommendedName>
        <fullName evidence="6">Xrn1 N-terminal domain-containing protein</fullName>
    </recommendedName>
</protein>
<dbReference type="Proteomes" id="UP001168877">
    <property type="component" value="Unassembled WGS sequence"/>
</dbReference>
<accession>A0AA39SKR7</accession>
<dbReference type="GO" id="GO:0005634">
    <property type="term" value="C:nucleus"/>
    <property type="evidence" value="ECO:0007669"/>
    <property type="project" value="TreeGrafter"/>
</dbReference>
<dbReference type="PANTHER" id="PTHR12341">
    <property type="entry name" value="5'-&gt;3' EXORIBONUCLEASE"/>
    <property type="match status" value="1"/>
</dbReference>
<dbReference type="GO" id="GO:0003723">
    <property type="term" value="F:RNA binding"/>
    <property type="evidence" value="ECO:0007669"/>
    <property type="project" value="TreeGrafter"/>
</dbReference>
<organism evidence="7 8">
    <name type="scientific">Acer saccharum</name>
    <name type="common">Sugar maple</name>
    <dbReference type="NCBI Taxonomy" id="4024"/>
    <lineage>
        <taxon>Eukaryota</taxon>
        <taxon>Viridiplantae</taxon>
        <taxon>Streptophyta</taxon>
        <taxon>Embryophyta</taxon>
        <taxon>Tracheophyta</taxon>
        <taxon>Spermatophyta</taxon>
        <taxon>Magnoliopsida</taxon>
        <taxon>eudicotyledons</taxon>
        <taxon>Gunneridae</taxon>
        <taxon>Pentapetalae</taxon>
        <taxon>rosids</taxon>
        <taxon>malvids</taxon>
        <taxon>Sapindales</taxon>
        <taxon>Sapindaceae</taxon>
        <taxon>Hippocastanoideae</taxon>
        <taxon>Acereae</taxon>
        <taxon>Acer</taxon>
    </lineage>
</organism>
<comment type="caution">
    <text evidence="7">The sequence shown here is derived from an EMBL/GenBank/DDBJ whole genome shotgun (WGS) entry which is preliminary data.</text>
</comment>
<feature type="domain" description="Xrn1 N-terminal" evidence="6">
    <location>
        <begin position="119"/>
        <end position="180"/>
    </location>
</feature>
<gene>
    <name evidence="7" type="ORF">LWI29_029185</name>
</gene>
<feature type="domain" description="Xrn1 N-terminal" evidence="6">
    <location>
        <begin position="1"/>
        <end position="118"/>
    </location>
</feature>
<dbReference type="GO" id="GO:0006397">
    <property type="term" value="P:mRNA processing"/>
    <property type="evidence" value="ECO:0007669"/>
    <property type="project" value="UniProtKB-KW"/>
</dbReference>
<evidence type="ECO:0000259" key="6">
    <source>
        <dbReference type="Pfam" id="PF03159"/>
    </source>
</evidence>
<dbReference type="InterPro" id="IPR027073">
    <property type="entry name" value="5_3_exoribonuclease"/>
</dbReference>
<evidence type="ECO:0000256" key="2">
    <source>
        <dbReference type="ARBA" id="ARBA00022664"/>
    </source>
</evidence>
<keyword evidence="8" id="KW-1185">Reference proteome</keyword>
<proteinExistence type="inferred from homology"/>
<keyword evidence="4" id="KW-0378">Hydrolase</keyword>
<evidence type="ECO:0000256" key="5">
    <source>
        <dbReference type="ARBA" id="ARBA00022839"/>
    </source>
</evidence>
<name>A0AA39SKR7_ACESA</name>
<dbReference type="InterPro" id="IPR004859">
    <property type="entry name" value="Xrn1_N"/>
</dbReference>
<dbReference type="CDD" id="cd18673">
    <property type="entry name" value="PIN_XRN1-2-like"/>
    <property type="match status" value="1"/>
</dbReference>
<evidence type="ECO:0000313" key="7">
    <source>
        <dbReference type="EMBL" id="KAK0593013.1"/>
    </source>
</evidence>
<dbReference type="EMBL" id="JAUESC010000380">
    <property type="protein sequence ID" value="KAK0593013.1"/>
    <property type="molecule type" value="Genomic_DNA"/>
</dbReference>
<sequence length="187" mass="21520">MGIPSFYRWVTERYPKCVVSAREDGAFDTRRPNPNGLEFDNLYLDLNGIIHPCFHPQGLPAPKTHEEVFEAIYKYIDRIFSIIRPRKLLFLAIDGVAPRAKMNQQRSRRFKAAKDASDNVVLSDASVPGEGEHKIMSYIRLQRNMPGYDPNTRHCLYGLDADLIMLALATHEIHFSVLREVHILIRD</sequence>
<evidence type="ECO:0000256" key="1">
    <source>
        <dbReference type="ARBA" id="ARBA00006994"/>
    </source>
</evidence>
<dbReference type="PANTHER" id="PTHR12341:SF53">
    <property type="entry name" value="5'-3' EXORIBONUCLEASE"/>
    <property type="match status" value="1"/>
</dbReference>
<dbReference type="Pfam" id="PF03159">
    <property type="entry name" value="XRN_N"/>
    <property type="match status" value="2"/>
</dbReference>
<keyword evidence="5" id="KW-0269">Exonuclease</keyword>
<keyword evidence="2" id="KW-0507">mRNA processing</keyword>
<keyword evidence="3" id="KW-0540">Nuclease</keyword>
<dbReference type="AlphaFoldDB" id="A0AA39SKR7"/>
<dbReference type="GO" id="GO:0000956">
    <property type="term" value="P:nuclear-transcribed mRNA catabolic process"/>
    <property type="evidence" value="ECO:0007669"/>
    <property type="project" value="TreeGrafter"/>
</dbReference>
<evidence type="ECO:0000313" key="8">
    <source>
        <dbReference type="Proteomes" id="UP001168877"/>
    </source>
</evidence>
<dbReference type="GO" id="GO:0004534">
    <property type="term" value="F:5'-3' RNA exonuclease activity"/>
    <property type="evidence" value="ECO:0007669"/>
    <property type="project" value="TreeGrafter"/>
</dbReference>
<evidence type="ECO:0000256" key="4">
    <source>
        <dbReference type="ARBA" id="ARBA00022801"/>
    </source>
</evidence>
<dbReference type="Gene3D" id="3.40.50.12390">
    <property type="match status" value="1"/>
</dbReference>